<accession>A0A8D8CAW7</accession>
<reference evidence="1" key="1">
    <citation type="submission" date="2021-05" db="EMBL/GenBank/DDBJ databases">
        <authorList>
            <person name="Alioto T."/>
            <person name="Alioto T."/>
            <person name="Gomez Garrido J."/>
        </authorList>
    </citation>
    <scope>NUCLEOTIDE SEQUENCE</scope>
</reference>
<name>A0A8D8CAW7_CULPI</name>
<evidence type="ECO:0000313" key="1">
    <source>
        <dbReference type="EMBL" id="CAG6487056.1"/>
    </source>
</evidence>
<proteinExistence type="predicted"/>
<protein>
    <submittedName>
        <fullName evidence="1">(northern house mosquito) hypothetical protein</fullName>
    </submittedName>
</protein>
<dbReference type="AlphaFoldDB" id="A0A8D8CAW7"/>
<organism evidence="1">
    <name type="scientific">Culex pipiens</name>
    <name type="common">House mosquito</name>
    <dbReference type="NCBI Taxonomy" id="7175"/>
    <lineage>
        <taxon>Eukaryota</taxon>
        <taxon>Metazoa</taxon>
        <taxon>Ecdysozoa</taxon>
        <taxon>Arthropoda</taxon>
        <taxon>Hexapoda</taxon>
        <taxon>Insecta</taxon>
        <taxon>Pterygota</taxon>
        <taxon>Neoptera</taxon>
        <taxon>Endopterygota</taxon>
        <taxon>Diptera</taxon>
        <taxon>Nematocera</taxon>
        <taxon>Culicoidea</taxon>
        <taxon>Culicidae</taxon>
        <taxon>Culicinae</taxon>
        <taxon>Culicini</taxon>
        <taxon>Culex</taxon>
        <taxon>Culex</taxon>
    </lineage>
</organism>
<dbReference type="EMBL" id="HBUE01105646">
    <property type="protein sequence ID" value="CAG6487056.1"/>
    <property type="molecule type" value="Transcribed_RNA"/>
</dbReference>
<sequence length="118" mass="13540">MKKILSRNAMHFPNIFIREFFAFVSSFSPKNQHYTLNQAKLRFYNFLLFSSPFPGSSCAASTQQRVVQGTKSPTAGQDETTTLFVFCVRLDGERMKHKPPPPFFPLFEPRALAVRFIS</sequence>